<dbReference type="AlphaFoldDB" id="A0A7R9GD61"/>
<evidence type="ECO:0000256" key="8">
    <source>
        <dbReference type="ARBA" id="ARBA00023228"/>
    </source>
</evidence>
<evidence type="ECO:0000313" key="10">
    <source>
        <dbReference type="EMBL" id="CAD7276483.1"/>
    </source>
</evidence>
<dbReference type="EMBL" id="OA882674">
    <property type="protein sequence ID" value="CAD7276483.1"/>
    <property type="molecule type" value="Genomic_DNA"/>
</dbReference>
<dbReference type="GO" id="GO:0005765">
    <property type="term" value="C:lysosomal membrane"/>
    <property type="evidence" value="ECO:0007669"/>
    <property type="project" value="UniProtKB-SubCell"/>
</dbReference>
<gene>
    <name evidence="10" type="ORF">NMOB1V02_LOCUS4245</name>
</gene>
<keyword evidence="7" id="KW-0472">Membrane</keyword>
<dbReference type="InterPro" id="IPR002738">
    <property type="entry name" value="RNase_P_p30"/>
</dbReference>
<dbReference type="Pfam" id="PF16088">
    <property type="entry name" value="BORCS7"/>
    <property type="match status" value="1"/>
</dbReference>
<dbReference type="InterPro" id="IPR016195">
    <property type="entry name" value="Pol/histidinol_Pase-like"/>
</dbReference>
<evidence type="ECO:0000256" key="6">
    <source>
        <dbReference type="ARBA" id="ARBA00022694"/>
    </source>
</evidence>
<dbReference type="PANTHER" id="PTHR13031">
    <property type="entry name" value="RIBONUCLEASE P SUBUNIT P30"/>
    <property type="match status" value="1"/>
</dbReference>
<dbReference type="Proteomes" id="UP000678499">
    <property type="component" value="Unassembled WGS sequence"/>
</dbReference>
<keyword evidence="6" id="KW-0819">tRNA processing</keyword>
<comment type="subcellular location">
    <subcellularLocation>
        <location evidence="2">Lysosome membrane</location>
    </subcellularLocation>
    <subcellularLocation>
        <location evidence="1">Nucleus</location>
    </subcellularLocation>
</comment>
<comment type="similarity">
    <text evidence="4">Belongs to the eukaryotic/archaeal RNase P protein component 3 family.</text>
</comment>
<dbReference type="PANTHER" id="PTHR13031:SF0">
    <property type="entry name" value="RIBONUCLEASE P PROTEIN SUBUNIT P30"/>
    <property type="match status" value="1"/>
</dbReference>
<evidence type="ECO:0000256" key="4">
    <source>
        <dbReference type="ARBA" id="ARBA00007331"/>
    </source>
</evidence>
<evidence type="ECO:0000256" key="9">
    <source>
        <dbReference type="SAM" id="MobiDB-lite"/>
    </source>
</evidence>
<dbReference type="SUPFAM" id="SSF89550">
    <property type="entry name" value="PHP domain-like"/>
    <property type="match status" value="1"/>
</dbReference>
<comment type="similarity">
    <text evidence="3">Belongs to the BORCS7 family.</text>
</comment>
<evidence type="ECO:0000313" key="11">
    <source>
        <dbReference type="Proteomes" id="UP000678499"/>
    </source>
</evidence>
<feature type="compositionally biased region" description="Basic residues" evidence="9">
    <location>
        <begin position="393"/>
        <end position="405"/>
    </location>
</feature>
<dbReference type="Gene3D" id="3.20.20.140">
    <property type="entry name" value="Metal-dependent hydrolases"/>
    <property type="match status" value="1"/>
</dbReference>
<evidence type="ECO:0000256" key="7">
    <source>
        <dbReference type="ARBA" id="ARBA00023136"/>
    </source>
</evidence>
<evidence type="ECO:0000256" key="1">
    <source>
        <dbReference type="ARBA" id="ARBA00004123"/>
    </source>
</evidence>
<organism evidence="10">
    <name type="scientific">Notodromas monacha</name>
    <dbReference type="NCBI Taxonomy" id="399045"/>
    <lineage>
        <taxon>Eukaryota</taxon>
        <taxon>Metazoa</taxon>
        <taxon>Ecdysozoa</taxon>
        <taxon>Arthropoda</taxon>
        <taxon>Crustacea</taxon>
        <taxon>Oligostraca</taxon>
        <taxon>Ostracoda</taxon>
        <taxon>Podocopa</taxon>
        <taxon>Podocopida</taxon>
        <taxon>Cypridocopina</taxon>
        <taxon>Cypridoidea</taxon>
        <taxon>Cyprididae</taxon>
        <taxon>Notodromas</taxon>
    </lineage>
</organism>
<proteinExistence type="inferred from homology"/>
<name>A0A7R9GD61_9CRUS</name>
<dbReference type="OrthoDB" id="5567844at2759"/>
<feature type="region of interest" description="Disordered" evidence="9">
    <location>
        <begin position="373"/>
        <end position="413"/>
    </location>
</feature>
<accession>A0A7R9GD61</accession>
<evidence type="ECO:0000256" key="5">
    <source>
        <dbReference type="ARBA" id="ARBA00022295"/>
    </source>
</evidence>
<dbReference type="InterPro" id="IPR032143">
    <property type="entry name" value="BORCS7"/>
</dbReference>
<keyword evidence="8" id="KW-0458">Lysosome</keyword>
<dbReference type="GO" id="GO:0005655">
    <property type="term" value="C:nucleolar ribonuclease P complex"/>
    <property type="evidence" value="ECO:0007669"/>
    <property type="project" value="TreeGrafter"/>
</dbReference>
<sequence length="430" mass="47734">MSTVPSMSHPKQLYAESKDKLSQRIQQNINAIASVCREIHRGSKSEEVLADSAKNTLALEPFIESTSQGVEKLSAFATHLAFQVESIENSVQQFESVLELAEAVRGIEPKEESKWHSAPWNVCRYVFLMKTPELNDLFVTVGFNVVAVEKYIEEKEITFPGGRKQGSEKAKKDNLSDIPGPDSFLTSRKRNQRILSRLTYSISDPITSFKLSQSRNAKKYDIIAVRPTSLTGLQSACQTIDVDIIQLRIPCEFKWPRKMLLTAIRRGIAFELLYSPMLMESSKCKLTISVAHTLFTLTKSKNLILSSGAINGMQLRGPLDVCNLAELLGFSEHESRKCVTDNCRAVLLKALGRKTVKGVALVSPVTPEVSVIDDTPDSASTKNIQSSAAPRSVMKRRRTQSPHRKNTGDLSGDTFGVPKYKLSSMLLTIP</sequence>
<protein>
    <recommendedName>
        <fullName evidence="5">BLOC-1-related complex subunit 7</fullName>
    </recommendedName>
</protein>
<dbReference type="EMBL" id="CAJPEX010000637">
    <property type="protein sequence ID" value="CAG0916635.1"/>
    <property type="molecule type" value="Genomic_DNA"/>
</dbReference>
<keyword evidence="11" id="KW-1185">Reference proteome</keyword>
<feature type="compositionally biased region" description="Polar residues" evidence="9">
    <location>
        <begin position="377"/>
        <end position="389"/>
    </location>
</feature>
<dbReference type="Pfam" id="PF01876">
    <property type="entry name" value="RNase_P_p30"/>
    <property type="match status" value="1"/>
</dbReference>
<feature type="region of interest" description="Disordered" evidence="9">
    <location>
        <begin position="162"/>
        <end position="183"/>
    </location>
</feature>
<dbReference type="GO" id="GO:0003723">
    <property type="term" value="F:RNA binding"/>
    <property type="evidence" value="ECO:0007669"/>
    <property type="project" value="TreeGrafter"/>
</dbReference>
<feature type="compositionally biased region" description="Basic and acidic residues" evidence="9">
    <location>
        <begin position="165"/>
        <end position="175"/>
    </location>
</feature>
<evidence type="ECO:0000256" key="2">
    <source>
        <dbReference type="ARBA" id="ARBA00004656"/>
    </source>
</evidence>
<reference evidence="10" key="1">
    <citation type="submission" date="2020-11" db="EMBL/GenBank/DDBJ databases">
        <authorList>
            <person name="Tran Van P."/>
        </authorList>
    </citation>
    <scope>NUCLEOTIDE SEQUENCE</scope>
</reference>
<evidence type="ECO:0000256" key="3">
    <source>
        <dbReference type="ARBA" id="ARBA00005433"/>
    </source>
</evidence>
<dbReference type="GO" id="GO:0008033">
    <property type="term" value="P:tRNA processing"/>
    <property type="evidence" value="ECO:0007669"/>
    <property type="project" value="UniProtKB-KW"/>
</dbReference>